<dbReference type="Gene3D" id="1.20.1260.10">
    <property type="match status" value="1"/>
</dbReference>
<protein>
    <recommendedName>
        <fullName evidence="1">Iminophenyl-pyruvate dimer synthase domain-containing protein</fullName>
    </recommendedName>
</protein>
<dbReference type="InterPro" id="IPR012347">
    <property type="entry name" value="Ferritin-like"/>
</dbReference>
<dbReference type="Pfam" id="PF12902">
    <property type="entry name" value="Ferritin-like"/>
    <property type="match status" value="1"/>
</dbReference>
<name>A0ABQ6AM58_9BRAD</name>
<dbReference type="SUPFAM" id="SSF47240">
    <property type="entry name" value="Ferritin-like"/>
    <property type="match status" value="1"/>
</dbReference>
<sequence length="493" mass="56294">MQQRLERQIEKSRELSWYEHLLVLLQMGASIEHALMVQYLYAAYSLRDDVEQARRWREILLLIAREEMGHLLTVQNVLALLGGPINIDREDYPFHTPFQAFPFQLERLTHGSLACYCYAEMPVGLEKDCPEQYAAIRAAAEAHVEQQGESFGDEVEGDEVRHVGELYHRIVEILGDPEKIPDHCFVDAAFGQMSWDDWGRSYRGEPAPKTTTAEVAAQTGSERANLFISKVTTREQAILALAQLSEQGEGLVAVEELLGGSNILRAVRPYIQSTKTEEKSHYERFHAMYEELRNHKDASEFSWNVPFNPSSDYSENRCSAHASAGRTKIESRRSRRWAGLFNVRYRMLLTWLLHALALTRRHPPPATAHLRGQIIHRVFGEMYNLKAIAEILVKSPLKDDQDLTDLQNPKSPRAGPPFEMPFRVALPPNERDTWRIHREAIATSQELCKKLLSDKKHACAVETRPAARNYLAALMQADRGALEWINAVFDGLR</sequence>
<feature type="domain" description="Iminophenyl-pyruvate dimer synthase" evidence="1">
    <location>
        <begin position="25"/>
        <end position="290"/>
    </location>
</feature>
<dbReference type="InterPro" id="IPR009078">
    <property type="entry name" value="Ferritin-like_SF"/>
</dbReference>
<proteinExistence type="predicted"/>
<evidence type="ECO:0000259" key="1">
    <source>
        <dbReference type="Pfam" id="PF12902"/>
    </source>
</evidence>
<organism evidence="2 3">
    <name type="scientific">Bradyrhizobium iriomotense</name>
    <dbReference type="NCBI Taxonomy" id="441950"/>
    <lineage>
        <taxon>Bacteria</taxon>
        <taxon>Pseudomonadati</taxon>
        <taxon>Pseudomonadota</taxon>
        <taxon>Alphaproteobacteria</taxon>
        <taxon>Hyphomicrobiales</taxon>
        <taxon>Nitrobacteraceae</taxon>
        <taxon>Bradyrhizobium</taxon>
    </lineage>
</organism>
<gene>
    <name evidence="2" type="ORF">GCM10007857_00480</name>
</gene>
<dbReference type="Proteomes" id="UP001156905">
    <property type="component" value="Unassembled WGS sequence"/>
</dbReference>
<reference evidence="3" key="1">
    <citation type="journal article" date="2019" name="Int. J. Syst. Evol. Microbiol.">
        <title>The Global Catalogue of Microorganisms (GCM) 10K type strain sequencing project: providing services to taxonomists for standard genome sequencing and annotation.</title>
        <authorList>
            <consortium name="The Broad Institute Genomics Platform"/>
            <consortium name="The Broad Institute Genome Sequencing Center for Infectious Disease"/>
            <person name="Wu L."/>
            <person name="Ma J."/>
        </authorList>
    </citation>
    <scope>NUCLEOTIDE SEQUENCE [LARGE SCALE GENOMIC DNA]</scope>
    <source>
        <strain evidence="3">NBRC 102520</strain>
    </source>
</reference>
<dbReference type="RefSeq" id="WP_284260031.1">
    <property type="nucleotide sequence ID" value="NZ_BSOW01000001.1"/>
</dbReference>
<evidence type="ECO:0000313" key="3">
    <source>
        <dbReference type="Proteomes" id="UP001156905"/>
    </source>
</evidence>
<keyword evidence="3" id="KW-1185">Reference proteome</keyword>
<dbReference type="InterPro" id="IPR026820">
    <property type="entry name" value="VioB/RebD_dom"/>
</dbReference>
<dbReference type="EMBL" id="BSOW01000001">
    <property type="protein sequence ID" value="GLR83338.1"/>
    <property type="molecule type" value="Genomic_DNA"/>
</dbReference>
<comment type="caution">
    <text evidence="2">The sequence shown here is derived from an EMBL/GenBank/DDBJ whole genome shotgun (WGS) entry which is preliminary data.</text>
</comment>
<evidence type="ECO:0000313" key="2">
    <source>
        <dbReference type="EMBL" id="GLR83338.1"/>
    </source>
</evidence>
<accession>A0ABQ6AM58</accession>